<dbReference type="RefSeq" id="WP_201371471.1">
    <property type="nucleotide sequence ID" value="NZ_BNJG01000001.1"/>
</dbReference>
<dbReference type="Proteomes" id="UP000654345">
    <property type="component" value="Unassembled WGS sequence"/>
</dbReference>
<dbReference type="InterPro" id="IPR009061">
    <property type="entry name" value="DNA-bd_dom_put_sf"/>
</dbReference>
<sequence length="68" mass="7782">MQKSIRKASGELQPLLTIPDVAKTLNVCERMVYKLIDYEGLPTISLGRSVRINPVSLKQWLADRENKR</sequence>
<dbReference type="InterPro" id="IPR041657">
    <property type="entry name" value="HTH_17"/>
</dbReference>
<accession>A0ABQ3UPV7</accession>
<dbReference type="InterPro" id="IPR010093">
    <property type="entry name" value="SinI_DNA-bd"/>
</dbReference>
<protein>
    <recommendedName>
        <fullName evidence="1">Helix-turn-helix domain-containing protein</fullName>
    </recommendedName>
</protein>
<dbReference type="NCBIfam" id="TIGR01764">
    <property type="entry name" value="excise"/>
    <property type="match status" value="1"/>
</dbReference>
<proteinExistence type="predicted"/>
<evidence type="ECO:0000313" key="2">
    <source>
        <dbReference type="EMBL" id="GHO54799.1"/>
    </source>
</evidence>
<dbReference type="SUPFAM" id="SSF46955">
    <property type="entry name" value="Putative DNA-binding domain"/>
    <property type="match status" value="1"/>
</dbReference>
<evidence type="ECO:0000259" key="1">
    <source>
        <dbReference type="Pfam" id="PF12728"/>
    </source>
</evidence>
<feature type="domain" description="Helix-turn-helix" evidence="1">
    <location>
        <begin position="15"/>
        <end position="64"/>
    </location>
</feature>
<organism evidence="2 3">
    <name type="scientific">Ktedonobacter robiniae</name>
    <dbReference type="NCBI Taxonomy" id="2778365"/>
    <lineage>
        <taxon>Bacteria</taxon>
        <taxon>Bacillati</taxon>
        <taxon>Chloroflexota</taxon>
        <taxon>Ktedonobacteria</taxon>
        <taxon>Ktedonobacterales</taxon>
        <taxon>Ktedonobacteraceae</taxon>
        <taxon>Ktedonobacter</taxon>
    </lineage>
</organism>
<reference evidence="2 3" key="1">
    <citation type="journal article" date="2021" name="Int. J. Syst. Evol. Microbiol.">
        <title>Reticulibacter mediterranei gen. nov., sp. nov., within the new family Reticulibacteraceae fam. nov., and Ktedonospora formicarum gen. nov., sp. nov., Ktedonobacter robiniae sp. nov., Dictyobacter formicarum sp. nov. and Dictyobacter arantiisoli sp. nov., belonging to the class Ktedonobacteria.</title>
        <authorList>
            <person name="Yabe S."/>
            <person name="Zheng Y."/>
            <person name="Wang C.M."/>
            <person name="Sakai Y."/>
            <person name="Abe K."/>
            <person name="Yokota A."/>
            <person name="Donadio S."/>
            <person name="Cavaletti L."/>
            <person name="Monciardini P."/>
        </authorList>
    </citation>
    <scope>NUCLEOTIDE SEQUENCE [LARGE SCALE GENOMIC DNA]</scope>
    <source>
        <strain evidence="2 3">SOSP1-30</strain>
    </source>
</reference>
<dbReference type="EMBL" id="BNJG01000001">
    <property type="protein sequence ID" value="GHO54799.1"/>
    <property type="molecule type" value="Genomic_DNA"/>
</dbReference>
<dbReference type="Pfam" id="PF12728">
    <property type="entry name" value="HTH_17"/>
    <property type="match status" value="1"/>
</dbReference>
<comment type="caution">
    <text evidence="2">The sequence shown here is derived from an EMBL/GenBank/DDBJ whole genome shotgun (WGS) entry which is preliminary data.</text>
</comment>
<gene>
    <name evidence="2" type="ORF">KSB_32740</name>
</gene>
<keyword evidence="3" id="KW-1185">Reference proteome</keyword>
<evidence type="ECO:0000313" key="3">
    <source>
        <dbReference type="Proteomes" id="UP000654345"/>
    </source>
</evidence>
<name>A0ABQ3UPV7_9CHLR</name>